<dbReference type="InterPro" id="IPR002156">
    <property type="entry name" value="RNaseH_domain"/>
</dbReference>
<dbReference type="AlphaFoldDB" id="A0A2P5EJ84"/>
<dbReference type="GO" id="GO:0003676">
    <property type="term" value="F:nucleic acid binding"/>
    <property type="evidence" value="ECO:0007669"/>
    <property type="project" value="InterPro"/>
</dbReference>
<organism evidence="2 3">
    <name type="scientific">Trema orientale</name>
    <name type="common">Charcoal tree</name>
    <name type="synonym">Celtis orientalis</name>
    <dbReference type="NCBI Taxonomy" id="63057"/>
    <lineage>
        <taxon>Eukaryota</taxon>
        <taxon>Viridiplantae</taxon>
        <taxon>Streptophyta</taxon>
        <taxon>Embryophyta</taxon>
        <taxon>Tracheophyta</taxon>
        <taxon>Spermatophyta</taxon>
        <taxon>Magnoliopsida</taxon>
        <taxon>eudicotyledons</taxon>
        <taxon>Gunneridae</taxon>
        <taxon>Pentapetalae</taxon>
        <taxon>rosids</taxon>
        <taxon>fabids</taxon>
        <taxon>Rosales</taxon>
        <taxon>Cannabaceae</taxon>
        <taxon>Trema</taxon>
    </lineage>
</organism>
<gene>
    <name evidence="2" type="ORF">TorRG33x02_185740</name>
</gene>
<reference evidence="3" key="1">
    <citation type="submission" date="2016-06" db="EMBL/GenBank/DDBJ databases">
        <title>Parallel loss of symbiosis genes in relatives of nitrogen-fixing non-legume Parasponia.</title>
        <authorList>
            <person name="Van Velzen R."/>
            <person name="Holmer R."/>
            <person name="Bu F."/>
            <person name="Rutten L."/>
            <person name="Van Zeijl A."/>
            <person name="Liu W."/>
            <person name="Santuari L."/>
            <person name="Cao Q."/>
            <person name="Sharma T."/>
            <person name="Shen D."/>
            <person name="Roswanjaya Y."/>
            <person name="Wardhani T."/>
            <person name="Kalhor M.S."/>
            <person name="Jansen J."/>
            <person name="Van den Hoogen J."/>
            <person name="Gungor B."/>
            <person name="Hartog M."/>
            <person name="Hontelez J."/>
            <person name="Verver J."/>
            <person name="Yang W.-C."/>
            <person name="Schijlen E."/>
            <person name="Repin R."/>
            <person name="Schilthuizen M."/>
            <person name="Schranz E."/>
            <person name="Heidstra R."/>
            <person name="Miyata K."/>
            <person name="Fedorova E."/>
            <person name="Kohlen W."/>
            <person name="Bisseling T."/>
            <person name="Smit S."/>
            <person name="Geurts R."/>
        </authorList>
    </citation>
    <scope>NUCLEOTIDE SEQUENCE [LARGE SCALE GENOMIC DNA]</scope>
    <source>
        <strain evidence="3">cv. RG33-2</strain>
    </source>
</reference>
<keyword evidence="3" id="KW-1185">Reference proteome</keyword>
<accession>A0A2P5EJ84</accession>
<evidence type="ECO:0000313" key="3">
    <source>
        <dbReference type="Proteomes" id="UP000237000"/>
    </source>
</evidence>
<dbReference type="GO" id="GO:0004523">
    <property type="term" value="F:RNA-DNA hybrid ribonuclease activity"/>
    <property type="evidence" value="ECO:0007669"/>
    <property type="project" value="InterPro"/>
</dbReference>
<dbReference type="OrthoDB" id="10527483at2759"/>
<evidence type="ECO:0000313" key="2">
    <source>
        <dbReference type="EMBL" id="PON85572.1"/>
    </source>
</evidence>
<evidence type="ECO:0000259" key="1">
    <source>
        <dbReference type="Pfam" id="PF13456"/>
    </source>
</evidence>
<comment type="caution">
    <text evidence="2">The sequence shown here is derived from an EMBL/GenBank/DDBJ whole genome shotgun (WGS) entry which is preliminary data.</text>
</comment>
<feature type="domain" description="RNase H type-1" evidence="1">
    <location>
        <begin position="8"/>
        <end position="63"/>
    </location>
</feature>
<proteinExistence type="predicted"/>
<dbReference type="EMBL" id="JXTC01000145">
    <property type="protein sequence ID" value="PON85572.1"/>
    <property type="molecule type" value="Genomic_DNA"/>
</dbReference>
<dbReference type="Proteomes" id="UP000237000">
    <property type="component" value="Unassembled WGS sequence"/>
</dbReference>
<name>A0A2P5EJ84_TREOI</name>
<protein>
    <recommendedName>
        <fullName evidence="1">RNase H type-1 domain-containing protein</fullName>
    </recommendedName>
</protein>
<dbReference type="Pfam" id="PF13456">
    <property type="entry name" value="RVT_3"/>
    <property type="match status" value="1"/>
</dbReference>
<sequence>MEKHEVILAVIGRDHEGSVLFALTRKSPLANANPLVVEAKAALSGLREAHSRKFSYYLLEGDTVTSNLD</sequence>
<dbReference type="InParanoid" id="A0A2P5EJ84"/>